<proteinExistence type="predicted"/>
<reference evidence="2" key="1">
    <citation type="submission" date="2021-10" db="EMBL/GenBank/DDBJ databases">
        <title>Collection of gut derived symbiotic bacterial strains cultured from healthy donors.</title>
        <authorList>
            <person name="Lin H."/>
            <person name="Littmann E."/>
            <person name="Kohout C."/>
            <person name="Pamer E.G."/>
        </authorList>
    </citation>
    <scope>NUCLEOTIDE SEQUENCE</scope>
    <source>
        <strain evidence="2">DFI.5.2</strain>
    </source>
</reference>
<evidence type="ECO:0000313" key="2">
    <source>
        <dbReference type="EMBL" id="MCB8563092.1"/>
    </source>
</evidence>
<name>A0AAW4VLA2_9FIRM</name>
<comment type="caution">
    <text evidence="2">The sequence shown here is derived from an EMBL/GenBank/DDBJ whole genome shotgun (WGS) entry which is preliminary data.</text>
</comment>
<feature type="domain" description="Transposase DDE" evidence="1">
    <location>
        <begin position="10"/>
        <end position="109"/>
    </location>
</feature>
<dbReference type="PANTHER" id="PTHR33408">
    <property type="entry name" value="TRANSPOSASE"/>
    <property type="match status" value="1"/>
</dbReference>
<dbReference type="Proteomes" id="UP001197827">
    <property type="component" value="Unassembled WGS sequence"/>
</dbReference>
<dbReference type="AlphaFoldDB" id="A0AAW4VLA2"/>
<gene>
    <name evidence="2" type="ORF">LJD74_13955</name>
</gene>
<evidence type="ECO:0000259" key="1">
    <source>
        <dbReference type="Pfam" id="PF13751"/>
    </source>
</evidence>
<dbReference type="InterPro" id="IPR025668">
    <property type="entry name" value="Tnp_DDE_dom"/>
</dbReference>
<accession>A0AAW4VLA2</accession>
<protein>
    <submittedName>
        <fullName evidence="2">Transposase</fullName>
    </submittedName>
</protein>
<dbReference type="EMBL" id="JAJDKQ010000042">
    <property type="protein sequence ID" value="MCB8563092.1"/>
    <property type="molecule type" value="Genomic_DNA"/>
</dbReference>
<dbReference type="RefSeq" id="WP_158570340.1">
    <property type="nucleotide sequence ID" value="NZ_JAJDKQ010000042.1"/>
</dbReference>
<dbReference type="PANTHER" id="PTHR33408:SF2">
    <property type="entry name" value="TRANSPOSASE DDE DOMAIN-CONTAINING PROTEIN"/>
    <property type="match status" value="1"/>
</dbReference>
<organism evidence="2 3">
    <name type="scientific">Faecalibacillus intestinalis</name>
    <dbReference type="NCBI Taxonomy" id="1982626"/>
    <lineage>
        <taxon>Bacteria</taxon>
        <taxon>Bacillati</taxon>
        <taxon>Bacillota</taxon>
        <taxon>Erysipelotrichia</taxon>
        <taxon>Erysipelotrichales</taxon>
        <taxon>Coprobacillaceae</taxon>
        <taxon>Faecalibacillus</taxon>
    </lineage>
</organism>
<evidence type="ECO:0000313" key="3">
    <source>
        <dbReference type="Proteomes" id="UP001197827"/>
    </source>
</evidence>
<sequence>MLRPTEKYRIYKSDPKDCEGCPFLSQCTKSKNQEKVITRHVWESYKEEANHIRHTDEWKKIYPQRKETIERVFADAKENHGMRFTRLKGLERNQHESLIIFSCHNLKKLGLSKKRVGYI</sequence>
<dbReference type="Pfam" id="PF13751">
    <property type="entry name" value="DDE_Tnp_1_6"/>
    <property type="match status" value="1"/>
</dbReference>